<dbReference type="GO" id="GO:0009408">
    <property type="term" value="P:response to heat"/>
    <property type="evidence" value="ECO:0007669"/>
    <property type="project" value="InterPro"/>
</dbReference>
<evidence type="ECO:0000313" key="19">
    <source>
        <dbReference type="EMBL" id="MCS3951762.1"/>
    </source>
</evidence>
<dbReference type="InterPro" id="IPR012724">
    <property type="entry name" value="DnaJ"/>
</dbReference>
<comment type="domain">
    <text evidence="12">The J domain is necessary and sufficient to stimulate DnaK ATPase activity. Zinc center 1 plays an important role in the autonomous, DnaK-independent chaperone activity of DnaJ. Zinc center 2 is essential for interaction with DnaK and for DnaJ activity.</text>
</comment>
<dbReference type="Gene3D" id="1.10.287.110">
    <property type="entry name" value="DnaJ domain"/>
    <property type="match status" value="1"/>
</dbReference>
<evidence type="ECO:0000256" key="7">
    <source>
        <dbReference type="ARBA" id="ARBA00023016"/>
    </source>
</evidence>
<dbReference type="InterPro" id="IPR008971">
    <property type="entry name" value="HSP40/DnaJ_pept-bd"/>
</dbReference>
<keyword evidence="6 12" id="KW-0862">Zinc</keyword>
<dbReference type="GO" id="GO:0042026">
    <property type="term" value="P:protein refolding"/>
    <property type="evidence" value="ECO:0007669"/>
    <property type="project" value="TreeGrafter"/>
</dbReference>
<dbReference type="GO" id="GO:0005524">
    <property type="term" value="F:ATP binding"/>
    <property type="evidence" value="ECO:0007669"/>
    <property type="project" value="InterPro"/>
</dbReference>
<dbReference type="Pfam" id="PF00226">
    <property type="entry name" value="DnaJ"/>
    <property type="match status" value="1"/>
</dbReference>
<dbReference type="Proteomes" id="UP001155010">
    <property type="component" value="Unassembled WGS sequence"/>
</dbReference>
<comment type="cofactor">
    <cofactor evidence="12">
        <name>Zn(2+)</name>
        <dbReference type="ChEBI" id="CHEBI:29105"/>
    </cofactor>
    <text evidence="12">Binds 2 Zn(2+) ions per monomer.</text>
</comment>
<dbReference type="NCBIfam" id="TIGR02349">
    <property type="entry name" value="DnaJ_bact"/>
    <property type="match status" value="1"/>
</dbReference>
<keyword evidence="1 12" id="KW-0963">Cytoplasm</keyword>
<evidence type="ECO:0000256" key="14">
    <source>
        <dbReference type="SAM" id="MobiDB-lite"/>
    </source>
</evidence>
<evidence type="ECO:0000259" key="15">
    <source>
        <dbReference type="PROSITE" id="PS50076"/>
    </source>
</evidence>
<evidence type="ECO:0000259" key="16">
    <source>
        <dbReference type="PROSITE" id="PS51188"/>
    </source>
</evidence>
<dbReference type="PROSITE" id="PS50076">
    <property type="entry name" value="DNAJ_2"/>
    <property type="match status" value="1"/>
</dbReference>
<evidence type="ECO:0000256" key="11">
    <source>
        <dbReference type="ARBA" id="ARBA00067609"/>
    </source>
</evidence>
<feature type="binding site" evidence="12">
    <location>
        <position position="213"/>
    </location>
    <ligand>
        <name>Zn(2+)</name>
        <dbReference type="ChEBI" id="CHEBI:29105"/>
        <label>1</label>
    </ligand>
</feature>
<feature type="binding site" evidence="12">
    <location>
        <position position="202"/>
    </location>
    <ligand>
        <name>Zn(2+)</name>
        <dbReference type="ChEBI" id="CHEBI:29105"/>
        <label>2</label>
    </ligand>
</feature>
<comment type="function">
    <text evidence="9 12">Participates actively in the response to hyperosmotic and heat shock by preventing the aggregation of stress-denatured proteins and by disaggregating proteins, also in an autonomous, DnaK-independent fashion. Unfolded proteins bind initially to DnaJ; upon interaction with the DnaJ-bound protein, DnaK hydrolyzes its bound ATP, resulting in the formation of a stable complex. GrpE releases ADP from DnaK; ATP binding to DnaK triggers the release of the substrate protein, thus completing the reaction cycle. Several rounds of ATP-dependent interactions between DnaJ, DnaK and GrpE are required for fully efficient folding. Also involved, together with DnaK and GrpE, in the DNA replication of plasmids through activation of initiation proteins.</text>
</comment>
<sequence>MPRDYYDILGVDEDASDKEIKKAYRKKAMEYHPDRNPDDPEAEQKFKEASEAYEVLSDPEKRQRYDQFGHDGVDSGAGGGRRGRGRGFHDIEDIFDAFSDIFGGARGGGRGRGRSERGRGRPGSDLRVSLSLTLEEIAEGTEKNLRLQKYLECESCDGTGAEGGMGGQNFSMCPKCDGTGEIRQVSRSVFGQVVNVQPCPRCEGEGRIIDNLCDDCGGEGRVQGEESISINVPPGVMEGNYLTLGDAGNAGLRGGPSGDLRIEIEEEPHEHFERDGLDIYYDLHLSFPEAALGTEVDVPTLEGEARLEVDPGVQAGKILRMRDRGLPDLEGSGQGDQMIRVHVWTPQELTAEEEELLDQLRAHDNFQPRPPEEDTQKSFFRRVSDVFS</sequence>
<keyword evidence="4 12" id="KW-0677">Repeat</keyword>
<dbReference type="SUPFAM" id="SSF49493">
    <property type="entry name" value="HSP40/DnaJ peptide-binding domain"/>
    <property type="match status" value="2"/>
</dbReference>
<feature type="repeat" description="CXXCXGXG motif" evidence="12">
    <location>
        <begin position="173"/>
        <end position="180"/>
    </location>
</feature>
<dbReference type="EMBL" id="JANTYZ010000001">
    <property type="protein sequence ID" value="MCS3863834.1"/>
    <property type="molecule type" value="Genomic_DNA"/>
</dbReference>
<dbReference type="PRINTS" id="PR00625">
    <property type="entry name" value="JDOMAIN"/>
</dbReference>
<feature type="domain" description="CR-type" evidence="16">
    <location>
        <begin position="140"/>
        <end position="225"/>
    </location>
</feature>
<dbReference type="FunFam" id="1.10.287.110:FF:000034">
    <property type="entry name" value="Chaperone protein DnaJ"/>
    <property type="match status" value="1"/>
</dbReference>
<dbReference type="EMBL" id="JANUBB010000006">
    <property type="protein sequence ID" value="MCS3951762.1"/>
    <property type="molecule type" value="Genomic_DNA"/>
</dbReference>
<dbReference type="InterPro" id="IPR036869">
    <property type="entry name" value="J_dom_sf"/>
</dbReference>
<feature type="repeat" description="CXXCXGXG motif" evidence="12">
    <location>
        <begin position="153"/>
        <end position="160"/>
    </location>
</feature>
<feature type="binding site" evidence="12">
    <location>
        <position position="153"/>
    </location>
    <ligand>
        <name>Zn(2+)</name>
        <dbReference type="ChEBI" id="CHEBI:29105"/>
        <label>1</label>
    </ligand>
</feature>
<comment type="caution">
    <text evidence="20">The sequence shown here is derived from an EMBL/GenBank/DDBJ whole genome shotgun (WGS) entry which is preliminary data.</text>
</comment>
<dbReference type="PROSITE" id="PS51188">
    <property type="entry name" value="ZF_CR"/>
    <property type="match status" value="1"/>
</dbReference>
<feature type="repeat" description="CXXCXGXG motif" evidence="12">
    <location>
        <begin position="199"/>
        <end position="206"/>
    </location>
</feature>
<evidence type="ECO:0000256" key="10">
    <source>
        <dbReference type="ARBA" id="ARBA00061004"/>
    </source>
</evidence>
<dbReference type="GO" id="GO:0005737">
    <property type="term" value="C:cytoplasm"/>
    <property type="evidence" value="ECO:0007669"/>
    <property type="project" value="UniProtKB-SubCell"/>
</dbReference>
<feature type="region of interest" description="Disordered" evidence="14">
    <location>
        <begin position="106"/>
        <end position="125"/>
    </location>
</feature>
<dbReference type="Pfam" id="PF00684">
    <property type="entry name" value="DnaJ_CXXCXGXG"/>
    <property type="match status" value="1"/>
</dbReference>
<reference evidence="20" key="1">
    <citation type="submission" date="2022-08" db="EMBL/GenBank/DDBJ databases">
        <title>Genomic Encyclopedia of Type Strains, Phase V (KMG-V): Genome sequencing to study the core and pangenomes of soil and plant-associated prokaryotes.</title>
        <authorList>
            <person name="Whitman W."/>
        </authorList>
    </citation>
    <scope>NUCLEOTIDE SEQUENCE</scope>
    <source>
        <strain evidence="17">0</strain>
        <strain evidence="18">SP2016B</strain>
        <strain evidence="19">SP2017</strain>
        <strain evidence="21">SP3002</strain>
        <strain evidence="20">SP3026</strain>
    </source>
</reference>
<protein>
    <recommendedName>
        <fullName evidence="11 12">Chaperone protein DnaJ</fullName>
    </recommendedName>
</protein>
<dbReference type="InterPro" id="IPR036410">
    <property type="entry name" value="HSP_DnaJ_Cys-rich_dom_sf"/>
</dbReference>
<evidence type="ECO:0000256" key="8">
    <source>
        <dbReference type="ARBA" id="ARBA00023186"/>
    </source>
</evidence>
<dbReference type="Proteomes" id="UP001155110">
    <property type="component" value="Unassembled WGS sequence"/>
</dbReference>
<evidence type="ECO:0000256" key="12">
    <source>
        <dbReference type="HAMAP-Rule" id="MF_01152"/>
    </source>
</evidence>
<evidence type="ECO:0000313" key="21">
    <source>
        <dbReference type="EMBL" id="MCS4157449.1"/>
    </source>
</evidence>
<dbReference type="Proteomes" id="UP001155034">
    <property type="component" value="Unassembled WGS sequence"/>
</dbReference>
<feature type="region of interest" description="Disordered" evidence="14">
    <location>
        <begin position="361"/>
        <end position="388"/>
    </location>
</feature>
<evidence type="ECO:0000313" key="22">
    <source>
        <dbReference type="Proteomes" id="UP001155144"/>
    </source>
</evidence>
<dbReference type="EMBL" id="JANUAU010000004">
    <property type="protein sequence ID" value="MCS3677693.1"/>
    <property type="molecule type" value="Genomic_DNA"/>
</dbReference>
<dbReference type="FunFam" id="2.10.230.10:FF:000002">
    <property type="entry name" value="Molecular chaperone DnaJ"/>
    <property type="match status" value="1"/>
</dbReference>
<dbReference type="InterPro" id="IPR001623">
    <property type="entry name" value="DnaJ_domain"/>
</dbReference>
<dbReference type="GO" id="GO:0051082">
    <property type="term" value="F:unfolded protein binding"/>
    <property type="evidence" value="ECO:0007669"/>
    <property type="project" value="UniProtKB-UniRule"/>
</dbReference>
<evidence type="ECO:0000313" key="20">
    <source>
        <dbReference type="EMBL" id="MCS4120058.1"/>
    </source>
</evidence>
<name>A0A840EKV3_9BACT</name>
<evidence type="ECO:0000256" key="4">
    <source>
        <dbReference type="ARBA" id="ARBA00022737"/>
    </source>
</evidence>
<dbReference type="NCBIfam" id="NF008035">
    <property type="entry name" value="PRK10767.1"/>
    <property type="match status" value="1"/>
</dbReference>
<dbReference type="SUPFAM" id="SSF46565">
    <property type="entry name" value="Chaperone J-domain"/>
    <property type="match status" value="1"/>
</dbReference>
<evidence type="ECO:0000256" key="13">
    <source>
        <dbReference type="PROSITE-ProRule" id="PRU00546"/>
    </source>
</evidence>
<feature type="compositionally biased region" description="Basic and acidic residues" evidence="14">
    <location>
        <begin position="113"/>
        <end position="124"/>
    </location>
</feature>
<keyword evidence="5 12" id="KW-0863">Zinc-finger</keyword>
<feature type="binding site" evidence="12">
    <location>
        <position position="176"/>
    </location>
    <ligand>
        <name>Zn(2+)</name>
        <dbReference type="ChEBI" id="CHEBI:29105"/>
        <label>2</label>
    </ligand>
</feature>
<dbReference type="FunFam" id="2.60.260.20:FF:000005">
    <property type="entry name" value="Chaperone protein dnaJ 1, mitochondrial"/>
    <property type="match status" value="1"/>
</dbReference>
<comment type="subcellular location">
    <subcellularLocation>
        <location evidence="12">Cytoplasm</location>
    </subcellularLocation>
</comment>
<keyword evidence="2 12" id="KW-0235">DNA replication</keyword>
<feature type="compositionally biased region" description="Basic and acidic residues" evidence="14">
    <location>
        <begin position="58"/>
        <end position="73"/>
    </location>
</feature>
<feature type="region of interest" description="Disordered" evidence="14">
    <location>
        <begin position="26"/>
        <end position="85"/>
    </location>
</feature>
<evidence type="ECO:0000313" key="17">
    <source>
        <dbReference type="EMBL" id="MCS3677693.1"/>
    </source>
</evidence>
<comment type="similarity">
    <text evidence="10 12">Belongs to the DnaJ family.</text>
</comment>
<dbReference type="Pfam" id="PF01556">
    <property type="entry name" value="DnaJ_C"/>
    <property type="match status" value="1"/>
</dbReference>
<dbReference type="PROSITE" id="PS00636">
    <property type="entry name" value="DNAJ_1"/>
    <property type="match status" value="1"/>
</dbReference>
<feature type="binding site" evidence="12">
    <location>
        <position position="199"/>
    </location>
    <ligand>
        <name>Zn(2+)</name>
        <dbReference type="ChEBI" id="CHEBI:29105"/>
        <label>2</label>
    </ligand>
</feature>
<dbReference type="InterPro" id="IPR018253">
    <property type="entry name" value="DnaJ_domain_CS"/>
</dbReference>
<dbReference type="CDD" id="cd10747">
    <property type="entry name" value="DnaJ_C"/>
    <property type="match status" value="1"/>
</dbReference>
<comment type="subunit">
    <text evidence="12">Homodimer.</text>
</comment>
<feature type="compositionally biased region" description="Basic and acidic residues" evidence="14">
    <location>
        <begin position="361"/>
        <end position="376"/>
    </location>
</feature>
<evidence type="ECO:0000256" key="9">
    <source>
        <dbReference type="ARBA" id="ARBA00053423"/>
    </source>
</evidence>
<dbReference type="GO" id="GO:0008270">
    <property type="term" value="F:zinc ion binding"/>
    <property type="evidence" value="ECO:0007669"/>
    <property type="project" value="UniProtKB-UniRule"/>
</dbReference>
<feature type="binding site" evidence="12">
    <location>
        <position position="156"/>
    </location>
    <ligand>
        <name>Zn(2+)</name>
        <dbReference type="ChEBI" id="CHEBI:29105"/>
        <label>1</label>
    </ligand>
</feature>
<evidence type="ECO:0000256" key="6">
    <source>
        <dbReference type="ARBA" id="ARBA00022833"/>
    </source>
</evidence>
<evidence type="ECO:0000313" key="18">
    <source>
        <dbReference type="EMBL" id="MCS3863834.1"/>
    </source>
</evidence>
<dbReference type="GeneID" id="83729373"/>
<feature type="binding site" evidence="12">
    <location>
        <position position="216"/>
    </location>
    <ligand>
        <name>Zn(2+)</name>
        <dbReference type="ChEBI" id="CHEBI:29105"/>
        <label>1</label>
    </ligand>
</feature>
<dbReference type="Gene3D" id="2.10.230.10">
    <property type="entry name" value="Heat shock protein DnaJ, cysteine-rich domain"/>
    <property type="match status" value="1"/>
</dbReference>
<keyword evidence="3 12" id="KW-0479">Metal-binding</keyword>
<evidence type="ECO:0000256" key="2">
    <source>
        <dbReference type="ARBA" id="ARBA00022705"/>
    </source>
</evidence>
<dbReference type="HAMAP" id="MF_01152">
    <property type="entry name" value="DnaJ"/>
    <property type="match status" value="1"/>
</dbReference>
<evidence type="ECO:0000256" key="3">
    <source>
        <dbReference type="ARBA" id="ARBA00022723"/>
    </source>
</evidence>
<dbReference type="Proteomes" id="UP001155144">
    <property type="component" value="Unassembled WGS sequence"/>
</dbReference>
<feature type="domain" description="J" evidence="15">
    <location>
        <begin position="4"/>
        <end position="69"/>
    </location>
</feature>
<dbReference type="CDD" id="cd06257">
    <property type="entry name" value="DnaJ"/>
    <property type="match status" value="1"/>
</dbReference>
<dbReference type="GO" id="GO:0006260">
    <property type="term" value="P:DNA replication"/>
    <property type="evidence" value="ECO:0007669"/>
    <property type="project" value="UniProtKB-KW"/>
</dbReference>
<evidence type="ECO:0000256" key="5">
    <source>
        <dbReference type="ARBA" id="ARBA00022771"/>
    </source>
</evidence>
<dbReference type="PANTHER" id="PTHR43096:SF48">
    <property type="entry name" value="CHAPERONE PROTEIN DNAJ"/>
    <property type="match status" value="1"/>
</dbReference>
<feature type="compositionally biased region" description="Basic and acidic residues" evidence="14">
    <location>
        <begin position="26"/>
        <end position="50"/>
    </location>
</feature>
<dbReference type="RefSeq" id="WP_013062558.1">
    <property type="nucleotide sequence ID" value="NZ_CALTRV010000012.1"/>
</dbReference>
<dbReference type="SMART" id="SM00271">
    <property type="entry name" value="DnaJ"/>
    <property type="match status" value="1"/>
</dbReference>
<feature type="zinc finger region" description="CR-type" evidence="13">
    <location>
        <begin position="140"/>
        <end position="225"/>
    </location>
</feature>
<evidence type="ECO:0000256" key="1">
    <source>
        <dbReference type="ARBA" id="ARBA00022490"/>
    </source>
</evidence>
<dbReference type="EMBL" id="JANUBL010000001">
    <property type="protein sequence ID" value="MCS4120058.1"/>
    <property type="molecule type" value="Genomic_DNA"/>
</dbReference>
<dbReference type="PANTHER" id="PTHR43096">
    <property type="entry name" value="DNAJ HOMOLOG 1, MITOCHONDRIAL-RELATED"/>
    <property type="match status" value="1"/>
</dbReference>
<dbReference type="InterPro" id="IPR001305">
    <property type="entry name" value="HSP_DnaJ_Cys-rich_dom"/>
</dbReference>
<dbReference type="InterPro" id="IPR002939">
    <property type="entry name" value="DnaJ_C"/>
</dbReference>
<dbReference type="EMBL" id="JANTZM010000006">
    <property type="protein sequence ID" value="MCS4157449.1"/>
    <property type="molecule type" value="Genomic_DNA"/>
</dbReference>
<dbReference type="CDD" id="cd10719">
    <property type="entry name" value="DnaJ_zf"/>
    <property type="match status" value="1"/>
</dbReference>
<dbReference type="AlphaFoldDB" id="A0A840EKV3"/>
<feature type="binding site" evidence="12">
    <location>
        <position position="173"/>
    </location>
    <ligand>
        <name>Zn(2+)</name>
        <dbReference type="ChEBI" id="CHEBI:29105"/>
        <label>2</label>
    </ligand>
</feature>
<proteinExistence type="inferred from homology"/>
<keyword evidence="7 12" id="KW-0346">Stress response</keyword>
<gene>
    <name evidence="12" type="primary">dnaJ</name>
    <name evidence="20" type="ORF">GGP45_000376</name>
    <name evidence="17" type="ORF">GGP71_001616</name>
    <name evidence="18" type="ORF">GGP82_000365</name>
    <name evidence="19" type="ORF">GGP83_001714</name>
    <name evidence="21" type="ORF">GGP99_001409</name>
</gene>
<dbReference type="Proteomes" id="UP001155027">
    <property type="component" value="Unassembled WGS sequence"/>
</dbReference>
<organism evidence="20 22">
    <name type="scientific">Salinibacter ruber</name>
    <dbReference type="NCBI Taxonomy" id="146919"/>
    <lineage>
        <taxon>Bacteria</taxon>
        <taxon>Pseudomonadati</taxon>
        <taxon>Rhodothermota</taxon>
        <taxon>Rhodothermia</taxon>
        <taxon>Rhodothermales</taxon>
        <taxon>Salinibacteraceae</taxon>
        <taxon>Salinibacter</taxon>
    </lineage>
</organism>
<accession>A0A840EKV3</accession>
<dbReference type="SUPFAM" id="SSF57938">
    <property type="entry name" value="DnaJ/Hsp40 cysteine-rich domain"/>
    <property type="match status" value="1"/>
</dbReference>
<keyword evidence="8 12" id="KW-0143">Chaperone</keyword>
<dbReference type="GO" id="GO:0031072">
    <property type="term" value="F:heat shock protein binding"/>
    <property type="evidence" value="ECO:0007669"/>
    <property type="project" value="InterPro"/>
</dbReference>
<feature type="repeat" description="CXXCXGXG motif" evidence="12">
    <location>
        <begin position="213"/>
        <end position="220"/>
    </location>
</feature>
<dbReference type="Gene3D" id="2.60.260.20">
    <property type="entry name" value="Urease metallochaperone UreE, N-terminal domain"/>
    <property type="match status" value="2"/>
</dbReference>